<sequence length="178" mass="19291">MPTKESPQMRGSVSWTTLKQLDAAYRELTGGLFSNPHNTSGSDQFKSTTGGYKIEEEDSLIFTSGATAALKLVGEIFSWTAESTFAYTLDSHSSVLGNPRHTAANGLSLKCDGLDELKKLESDTVVDRRLLNKADINSIERSSVSALNMLAFPAECNFSGLQHSLKLVSQIQQDSGIL</sequence>
<dbReference type="AlphaFoldDB" id="A0A976IJC8"/>
<dbReference type="PANTHER" id="PTHR14237">
    <property type="entry name" value="MOLYBDOPTERIN COFACTOR SULFURASE MOSC"/>
    <property type="match status" value="1"/>
</dbReference>
<name>A0A976IJC8_BRELC</name>
<dbReference type="KEGG" id="blac:94352442"/>
<organism evidence="1 2">
    <name type="scientific">Bremia lactucae</name>
    <name type="common">Lettuce downy mildew</name>
    <dbReference type="NCBI Taxonomy" id="4779"/>
    <lineage>
        <taxon>Eukaryota</taxon>
        <taxon>Sar</taxon>
        <taxon>Stramenopiles</taxon>
        <taxon>Oomycota</taxon>
        <taxon>Peronosporomycetes</taxon>
        <taxon>Peronosporales</taxon>
        <taxon>Peronosporaceae</taxon>
        <taxon>Bremia</taxon>
    </lineage>
</organism>
<dbReference type="Proteomes" id="UP000294530">
    <property type="component" value="Unassembled WGS sequence"/>
</dbReference>
<reference evidence="1 2" key="1">
    <citation type="journal article" date="2021" name="Genome Biol.">
        <title>AFLAP: assembly-free linkage analysis pipeline using k-mers from genome sequencing data.</title>
        <authorList>
            <person name="Fletcher K."/>
            <person name="Zhang L."/>
            <person name="Gil J."/>
            <person name="Han R."/>
            <person name="Cavanaugh K."/>
            <person name="Michelmore R."/>
        </authorList>
    </citation>
    <scope>NUCLEOTIDE SEQUENCE [LARGE SCALE GENOMIC DNA]</scope>
    <source>
        <strain evidence="1 2">SF5</strain>
    </source>
</reference>
<accession>A0A976IJC8</accession>
<comment type="caution">
    <text evidence="1">The sequence shown here is derived from an EMBL/GenBank/DDBJ whole genome shotgun (WGS) entry which is preliminary data.</text>
</comment>
<gene>
    <name evidence="1" type="ORF">CCR75_008721</name>
</gene>
<dbReference type="Gene3D" id="3.40.640.10">
    <property type="entry name" value="Type I PLP-dependent aspartate aminotransferase-like (Major domain)"/>
    <property type="match status" value="1"/>
</dbReference>
<dbReference type="GeneID" id="94352442"/>
<evidence type="ECO:0008006" key="3">
    <source>
        <dbReference type="Google" id="ProtNLM"/>
    </source>
</evidence>
<dbReference type="EMBL" id="SHOA02000001">
    <property type="protein sequence ID" value="TDH72875.1"/>
    <property type="molecule type" value="Genomic_DNA"/>
</dbReference>
<keyword evidence="2" id="KW-1185">Reference proteome</keyword>
<dbReference type="PANTHER" id="PTHR14237:SF80">
    <property type="entry name" value="MOLYBDENUM COFACTOR SULFURASE"/>
    <property type="match status" value="1"/>
</dbReference>
<dbReference type="RefSeq" id="XP_067822374.1">
    <property type="nucleotide sequence ID" value="XM_067966771.1"/>
</dbReference>
<proteinExistence type="predicted"/>
<dbReference type="InterPro" id="IPR015421">
    <property type="entry name" value="PyrdxlP-dep_Trfase_major"/>
</dbReference>
<dbReference type="OrthoDB" id="10264306at2759"/>
<evidence type="ECO:0000313" key="2">
    <source>
        <dbReference type="Proteomes" id="UP000294530"/>
    </source>
</evidence>
<evidence type="ECO:0000313" key="1">
    <source>
        <dbReference type="EMBL" id="TDH72875.1"/>
    </source>
</evidence>
<protein>
    <recommendedName>
        <fullName evidence="3">Molybdenum cofactor sulfurase</fullName>
    </recommendedName>
</protein>